<proteinExistence type="predicted"/>
<keyword evidence="1" id="KW-0812">Transmembrane</keyword>
<evidence type="ECO:0000313" key="2">
    <source>
        <dbReference type="EMBL" id="MBD8020568.1"/>
    </source>
</evidence>
<sequence length="58" mass="5995">MRFDIFALIVCIAGFLGTCALIGSGSISSDLAALSIILNAGGAIISGAAIRRRLREEE</sequence>
<organism evidence="2 3">
    <name type="scientific">Brevibacterium gallinarum</name>
    <dbReference type="NCBI Taxonomy" id="2762220"/>
    <lineage>
        <taxon>Bacteria</taxon>
        <taxon>Bacillati</taxon>
        <taxon>Actinomycetota</taxon>
        <taxon>Actinomycetes</taxon>
        <taxon>Micrococcales</taxon>
        <taxon>Brevibacteriaceae</taxon>
        <taxon>Brevibacterium</taxon>
    </lineage>
</organism>
<keyword evidence="1" id="KW-1133">Transmembrane helix</keyword>
<name>A0ABR8WUD0_9MICO</name>
<dbReference type="RefSeq" id="WP_191726017.1">
    <property type="nucleotide sequence ID" value="NZ_JACSPY010000005.1"/>
</dbReference>
<keyword evidence="3" id="KW-1185">Reference proteome</keyword>
<feature type="transmembrane region" description="Helical" evidence="1">
    <location>
        <begin position="31"/>
        <end position="50"/>
    </location>
</feature>
<protein>
    <submittedName>
        <fullName evidence="2">Uncharacterized protein</fullName>
    </submittedName>
</protein>
<comment type="caution">
    <text evidence="2">The sequence shown here is derived from an EMBL/GenBank/DDBJ whole genome shotgun (WGS) entry which is preliminary data.</text>
</comment>
<evidence type="ECO:0000256" key="1">
    <source>
        <dbReference type="SAM" id="Phobius"/>
    </source>
</evidence>
<accession>A0ABR8WUD0</accession>
<reference evidence="2 3" key="1">
    <citation type="submission" date="2020-08" db="EMBL/GenBank/DDBJ databases">
        <title>A Genomic Blueprint of the Chicken Gut Microbiome.</title>
        <authorList>
            <person name="Gilroy R."/>
            <person name="Ravi A."/>
            <person name="Getino M."/>
            <person name="Pursley I."/>
            <person name="Horton D.L."/>
            <person name="Alikhan N.-F."/>
            <person name="Baker D."/>
            <person name="Gharbi K."/>
            <person name="Hall N."/>
            <person name="Watson M."/>
            <person name="Adriaenssens E.M."/>
            <person name="Foster-Nyarko E."/>
            <person name="Jarju S."/>
            <person name="Secka A."/>
            <person name="Antonio M."/>
            <person name="Oren A."/>
            <person name="Chaudhuri R."/>
            <person name="La Ragione R.M."/>
            <person name="Hildebrand F."/>
            <person name="Pallen M.J."/>
        </authorList>
    </citation>
    <scope>NUCLEOTIDE SEQUENCE [LARGE SCALE GENOMIC DNA]</scope>
    <source>
        <strain evidence="2 3">Re57</strain>
    </source>
</reference>
<keyword evidence="1" id="KW-0472">Membrane</keyword>
<evidence type="ECO:0000313" key="3">
    <source>
        <dbReference type="Proteomes" id="UP000651517"/>
    </source>
</evidence>
<gene>
    <name evidence="2" type="ORF">H9634_07230</name>
</gene>
<dbReference type="Proteomes" id="UP000651517">
    <property type="component" value="Unassembled WGS sequence"/>
</dbReference>
<dbReference type="EMBL" id="JACSPY010000005">
    <property type="protein sequence ID" value="MBD8020568.1"/>
    <property type="molecule type" value="Genomic_DNA"/>
</dbReference>